<protein>
    <recommendedName>
        <fullName evidence="5">FIST domain containing protein</fullName>
    </recommendedName>
</protein>
<dbReference type="SMART" id="SM01204">
    <property type="entry name" value="FIST_C"/>
    <property type="match status" value="1"/>
</dbReference>
<dbReference type="SMART" id="SM00897">
    <property type="entry name" value="FIST"/>
    <property type="match status" value="1"/>
</dbReference>
<dbReference type="AlphaFoldDB" id="A0A7W6P330"/>
<evidence type="ECO:0000313" key="3">
    <source>
        <dbReference type="EMBL" id="MBB4104496.1"/>
    </source>
</evidence>
<keyword evidence="4" id="KW-1185">Reference proteome</keyword>
<evidence type="ECO:0000313" key="4">
    <source>
        <dbReference type="Proteomes" id="UP000584824"/>
    </source>
</evidence>
<evidence type="ECO:0000259" key="1">
    <source>
        <dbReference type="SMART" id="SM00897"/>
    </source>
</evidence>
<dbReference type="PANTHER" id="PTHR40252:SF2">
    <property type="entry name" value="BLR0328 PROTEIN"/>
    <property type="match status" value="1"/>
</dbReference>
<dbReference type="RefSeq" id="WP_210287280.1">
    <property type="nucleotide sequence ID" value="NZ_JACIDU010000012.1"/>
</dbReference>
<feature type="domain" description="FIST C-domain" evidence="2">
    <location>
        <begin position="262"/>
        <end position="392"/>
    </location>
</feature>
<dbReference type="Proteomes" id="UP000584824">
    <property type="component" value="Unassembled WGS sequence"/>
</dbReference>
<feature type="domain" description="FIST" evidence="1">
    <location>
        <begin position="60"/>
        <end position="261"/>
    </location>
</feature>
<dbReference type="PANTHER" id="PTHR40252">
    <property type="entry name" value="BLR0328 PROTEIN"/>
    <property type="match status" value="1"/>
</dbReference>
<accession>A0A7W6P330</accession>
<dbReference type="EMBL" id="JACIDU010000012">
    <property type="protein sequence ID" value="MBB4104496.1"/>
    <property type="molecule type" value="Genomic_DNA"/>
</dbReference>
<gene>
    <name evidence="3" type="ORF">GGQ66_003073</name>
</gene>
<dbReference type="InterPro" id="IPR013702">
    <property type="entry name" value="FIST_domain_N"/>
</dbReference>
<reference evidence="3 4" key="1">
    <citation type="submission" date="2020-08" db="EMBL/GenBank/DDBJ databases">
        <title>Genomic Encyclopedia of Type Strains, Phase IV (KMG-IV): sequencing the most valuable type-strain genomes for metagenomic binning, comparative biology and taxonomic classification.</title>
        <authorList>
            <person name="Goeker M."/>
        </authorList>
    </citation>
    <scope>NUCLEOTIDE SEQUENCE [LARGE SCALE GENOMIC DNA]</scope>
    <source>
        <strain evidence="3 4">DSM 26385</strain>
    </source>
</reference>
<dbReference type="Pfam" id="PF08495">
    <property type="entry name" value="FIST"/>
    <property type="match status" value="1"/>
</dbReference>
<name>A0A7W6P330_9HYPH</name>
<dbReference type="Pfam" id="PF10442">
    <property type="entry name" value="FIST_C"/>
    <property type="match status" value="1"/>
</dbReference>
<sequence length="409" mass="44319">MNTKIVCKRKQTQGLVHAMKYDEETARRLSSIEAIQRAHTTEKDEVRAIEELHRALDLEGVSLLMFFCSPTYDRSLLAEAMGSKFSGVELVGCTTAGEIGPDGFTEGGISAMTFPAAHFRFSKMSITDLAAFRMSEGQGAAKAAWTAHVNSIPSATTENSFAMLLIDGMSVREEQVTRALQTGLGEVPLVGGSAADGMAFGETFIFHDGGFHTNHALCILGTTDLPFRVFKTQHFEAMDERMVVTEADGSRRIVREINGFPAAQEYARVLNTNGANLDPAHFASSPVVVMIDGTNYVRSIRQANTDGSLTFFCAIEEGLVFRVARGNGLLENLYTTMDALKGGLGGIQGALVFDCILRRLELAQSNDRDAVARLLVENGAVGFNTYGEQYHGVHVNQTLVGIAFGEVRA</sequence>
<organism evidence="3 4">
    <name type="scientific">Allorhizobium borbori</name>
    <dbReference type="NCBI Taxonomy" id="485907"/>
    <lineage>
        <taxon>Bacteria</taxon>
        <taxon>Pseudomonadati</taxon>
        <taxon>Pseudomonadota</taxon>
        <taxon>Alphaproteobacteria</taxon>
        <taxon>Hyphomicrobiales</taxon>
        <taxon>Rhizobiaceae</taxon>
        <taxon>Rhizobium/Agrobacterium group</taxon>
        <taxon>Allorhizobium</taxon>
    </lineage>
</organism>
<evidence type="ECO:0000259" key="2">
    <source>
        <dbReference type="SMART" id="SM01204"/>
    </source>
</evidence>
<proteinExistence type="predicted"/>
<comment type="caution">
    <text evidence="3">The sequence shown here is derived from an EMBL/GenBank/DDBJ whole genome shotgun (WGS) entry which is preliminary data.</text>
</comment>
<evidence type="ECO:0008006" key="5">
    <source>
        <dbReference type="Google" id="ProtNLM"/>
    </source>
</evidence>
<dbReference type="InterPro" id="IPR019494">
    <property type="entry name" value="FIST_C"/>
</dbReference>